<protein>
    <submittedName>
        <fullName evidence="4">Anti-sigma regulatory factor (Ser/Thr protein kinase)</fullName>
    </submittedName>
</protein>
<proteinExistence type="predicted"/>
<dbReference type="GO" id="GO:0004674">
    <property type="term" value="F:protein serine/threonine kinase activity"/>
    <property type="evidence" value="ECO:0007669"/>
    <property type="project" value="UniProtKB-KW"/>
</dbReference>
<feature type="domain" description="Histidine kinase/HSP90-like ATPase" evidence="3">
    <location>
        <begin position="11"/>
        <end position="116"/>
    </location>
</feature>
<keyword evidence="1" id="KW-0808">Transferase</keyword>
<evidence type="ECO:0000256" key="2">
    <source>
        <dbReference type="SAM" id="MobiDB-lite"/>
    </source>
</evidence>
<dbReference type="Pfam" id="PF13581">
    <property type="entry name" value="HATPase_c_2"/>
    <property type="match status" value="1"/>
</dbReference>
<name>A0A4R6V349_9ACTN</name>
<keyword evidence="1" id="KW-0418">Kinase</keyword>
<dbReference type="OrthoDB" id="3430553at2"/>
<dbReference type="PANTHER" id="PTHR35526:SF3">
    <property type="entry name" value="ANTI-SIGMA-F FACTOR RSBW"/>
    <property type="match status" value="1"/>
</dbReference>
<evidence type="ECO:0000256" key="1">
    <source>
        <dbReference type="ARBA" id="ARBA00022527"/>
    </source>
</evidence>
<dbReference type="InterPro" id="IPR003594">
    <property type="entry name" value="HATPase_dom"/>
</dbReference>
<evidence type="ECO:0000313" key="5">
    <source>
        <dbReference type="Proteomes" id="UP000295281"/>
    </source>
</evidence>
<gene>
    <name evidence="4" type="ORF">EV190_102267</name>
</gene>
<feature type="compositionally biased region" description="Pro residues" evidence="2">
    <location>
        <begin position="136"/>
        <end position="153"/>
    </location>
</feature>
<accession>A0A4R6V349</accession>
<keyword evidence="1" id="KW-0723">Serine/threonine-protein kinase</keyword>
<dbReference type="SUPFAM" id="SSF55874">
    <property type="entry name" value="ATPase domain of HSP90 chaperone/DNA topoisomerase II/histidine kinase"/>
    <property type="match status" value="1"/>
</dbReference>
<dbReference type="AlphaFoldDB" id="A0A4R6V349"/>
<evidence type="ECO:0000259" key="3">
    <source>
        <dbReference type="Pfam" id="PF13581"/>
    </source>
</evidence>
<organism evidence="4 5">
    <name type="scientific">Actinorugispora endophytica</name>
    <dbReference type="NCBI Taxonomy" id="1605990"/>
    <lineage>
        <taxon>Bacteria</taxon>
        <taxon>Bacillati</taxon>
        <taxon>Actinomycetota</taxon>
        <taxon>Actinomycetes</taxon>
        <taxon>Streptosporangiales</taxon>
        <taxon>Nocardiopsidaceae</taxon>
        <taxon>Actinorugispora</taxon>
    </lineage>
</organism>
<keyword evidence="5" id="KW-1185">Reference proteome</keyword>
<comment type="caution">
    <text evidence="4">The sequence shown here is derived from an EMBL/GenBank/DDBJ whole genome shotgun (WGS) entry which is preliminary data.</text>
</comment>
<dbReference type="InterPro" id="IPR036890">
    <property type="entry name" value="HATPase_C_sf"/>
</dbReference>
<dbReference type="RefSeq" id="WP_133740397.1">
    <property type="nucleotide sequence ID" value="NZ_SNYN01000002.1"/>
</dbReference>
<reference evidence="4 5" key="1">
    <citation type="submission" date="2019-03" db="EMBL/GenBank/DDBJ databases">
        <title>Genomic Encyclopedia of Type Strains, Phase IV (KMG-IV): sequencing the most valuable type-strain genomes for metagenomic binning, comparative biology and taxonomic classification.</title>
        <authorList>
            <person name="Goeker M."/>
        </authorList>
    </citation>
    <scope>NUCLEOTIDE SEQUENCE [LARGE SCALE GENOMIC DNA]</scope>
    <source>
        <strain evidence="4 5">DSM 46770</strain>
    </source>
</reference>
<dbReference type="Gene3D" id="3.30.565.10">
    <property type="entry name" value="Histidine kinase-like ATPase, C-terminal domain"/>
    <property type="match status" value="1"/>
</dbReference>
<dbReference type="EMBL" id="SNYN01000002">
    <property type="protein sequence ID" value="TDQ54433.1"/>
    <property type="molecule type" value="Genomic_DNA"/>
</dbReference>
<evidence type="ECO:0000313" key="4">
    <source>
        <dbReference type="EMBL" id="TDQ54433.1"/>
    </source>
</evidence>
<feature type="region of interest" description="Disordered" evidence="2">
    <location>
        <begin position="133"/>
        <end position="153"/>
    </location>
</feature>
<dbReference type="CDD" id="cd16936">
    <property type="entry name" value="HATPase_RsbW-like"/>
    <property type="match status" value="1"/>
</dbReference>
<dbReference type="PANTHER" id="PTHR35526">
    <property type="entry name" value="ANTI-SIGMA-F FACTOR RSBW-RELATED"/>
    <property type="match status" value="1"/>
</dbReference>
<sequence length="153" mass="16189">MTTFATAFVGAPEQVGAARRWLSGVLGHTPETHVPDDVRDAAALLVSECAANAIQHTHSGRPGRSFSLSVRVDPGRVRVEARNRRPYDALSAPRARRAAPDEENGRGLALVRAFAAEWGPLALEHGVFFTLTWQPDPGPDPGGTPPAAPAQAA</sequence>
<dbReference type="Proteomes" id="UP000295281">
    <property type="component" value="Unassembled WGS sequence"/>
</dbReference>
<dbReference type="InterPro" id="IPR050267">
    <property type="entry name" value="Anti-sigma-factor_SerPK"/>
</dbReference>